<dbReference type="EMBL" id="HBGA01062847">
    <property type="protein sequence ID" value="CAD9012189.1"/>
    <property type="molecule type" value="Transcribed_RNA"/>
</dbReference>
<evidence type="ECO:0000313" key="2">
    <source>
        <dbReference type="EMBL" id="CAD9012189.1"/>
    </source>
</evidence>
<dbReference type="AlphaFoldDB" id="A0A6U8B8Y2"/>
<proteinExistence type="predicted"/>
<reference evidence="1" key="1">
    <citation type="submission" date="2021-01" db="EMBL/GenBank/DDBJ databases">
        <authorList>
            <person name="Corre E."/>
            <person name="Pelletier E."/>
            <person name="Niang G."/>
            <person name="Scheremetjew M."/>
            <person name="Finn R."/>
            <person name="Kale V."/>
            <person name="Holt S."/>
            <person name="Cochrane G."/>
            <person name="Meng A."/>
            <person name="Brown T."/>
            <person name="Cohen L."/>
        </authorList>
    </citation>
    <scope>NUCLEOTIDE SEQUENCE</scope>
    <source>
        <strain evidence="1">NIES-381</strain>
    </source>
</reference>
<organism evidence="1">
    <name type="scientific">Eutreptiella gymnastica</name>
    <dbReference type="NCBI Taxonomy" id="73025"/>
    <lineage>
        <taxon>Eukaryota</taxon>
        <taxon>Discoba</taxon>
        <taxon>Euglenozoa</taxon>
        <taxon>Euglenida</taxon>
        <taxon>Spirocuta</taxon>
        <taxon>Euglenophyceae</taxon>
        <taxon>Eutreptiales</taxon>
        <taxon>Eutreptiaceae</taxon>
        <taxon>Eutreptiella</taxon>
    </lineage>
</organism>
<evidence type="ECO:0000313" key="1">
    <source>
        <dbReference type="EMBL" id="CAD9012184.1"/>
    </source>
</evidence>
<gene>
    <name evidence="1" type="ORF">EGYM00392_LOCUS23285</name>
    <name evidence="2" type="ORF">EGYM00392_LOCUS23290</name>
</gene>
<name>A0A6U8B8Y2_9EUGL</name>
<dbReference type="EMBL" id="HBGA01062836">
    <property type="protein sequence ID" value="CAD9012184.1"/>
    <property type="molecule type" value="Transcribed_RNA"/>
</dbReference>
<sequence>MLTALGFKQEDWGVCAQQSLQMFIPDVFPQGVPHMKLQRLVKVTDTSLLIRIFTRLWMGAGLVIKKMDPDKRVRFGGESRGRHLAVNPFPQLSEKQAYFTTPANMLAEDVRKMSMLFIGFSGAAHTVYGRSAMEALLDLACNNSGKGVQDAMPQMGSPM</sequence>
<protein>
    <submittedName>
        <fullName evidence="1">Uncharacterized protein</fullName>
    </submittedName>
</protein>
<accession>A0A6U8B8Y2</accession>